<feature type="modified residue" description="N6-(pyridoxal phosphate)lysine" evidence="4">
    <location>
        <position position="209"/>
    </location>
</feature>
<evidence type="ECO:0000256" key="5">
    <source>
        <dbReference type="RuleBase" id="RU362118"/>
    </source>
</evidence>
<gene>
    <name evidence="6" type="primary">mccB</name>
    <name evidence="6" type="ORF">FRACA_1270007</name>
</gene>
<keyword evidence="3 4" id="KW-0663">Pyridoxal phosphate</keyword>
<dbReference type="Proteomes" id="UP000234331">
    <property type="component" value="Unassembled WGS sequence"/>
</dbReference>
<dbReference type="GO" id="GO:0003962">
    <property type="term" value="F:cystathionine gamma-synthase activity"/>
    <property type="evidence" value="ECO:0007669"/>
    <property type="project" value="TreeGrafter"/>
</dbReference>
<evidence type="ECO:0000256" key="4">
    <source>
        <dbReference type="PIRSR" id="PIRSR001434-2"/>
    </source>
</evidence>
<dbReference type="EC" id="4.4.1.2" evidence="6"/>
<dbReference type="Gene3D" id="3.90.1150.10">
    <property type="entry name" value="Aspartate Aminotransferase, domain 1"/>
    <property type="match status" value="1"/>
</dbReference>
<dbReference type="GO" id="GO:0005737">
    <property type="term" value="C:cytoplasm"/>
    <property type="evidence" value="ECO:0007669"/>
    <property type="project" value="TreeGrafter"/>
</dbReference>
<dbReference type="GO" id="GO:0047982">
    <property type="term" value="F:homocysteine desulfhydrase activity"/>
    <property type="evidence" value="ECO:0007669"/>
    <property type="project" value="UniProtKB-EC"/>
</dbReference>
<evidence type="ECO:0000256" key="2">
    <source>
        <dbReference type="ARBA" id="ARBA00009077"/>
    </source>
</evidence>
<dbReference type="FunFam" id="3.40.640.10:FF:000009">
    <property type="entry name" value="Cystathionine gamma-synthase homolog"/>
    <property type="match status" value="1"/>
</dbReference>
<dbReference type="Gene3D" id="3.40.640.10">
    <property type="entry name" value="Type I PLP-dependent aspartate aminotransferase-like (Major domain)"/>
    <property type="match status" value="1"/>
</dbReference>
<dbReference type="AlphaFoldDB" id="A0A2I2KKD7"/>
<dbReference type="PANTHER" id="PTHR11808">
    <property type="entry name" value="TRANS-SULFURATION ENZYME FAMILY MEMBER"/>
    <property type="match status" value="1"/>
</dbReference>
<dbReference type="CDD" id="cd00614">
    <property type="entry name" value="CGS_like"/>
    <property type="match status" value="1"/>
</dbReference>
<evidence type="ECO:0000256" key="3">
    <source>
        <dbReference type="ARBA" id="ARBA00022898"/>
    </source>
</evidence>
<organism evidence="6 7">
    <name type="scientific">Frankia canadensis</name>
    <dbReference type="NCBI Taxonomy" id="1836972"/>
    <lineage>
        <taxon>Bacteria</taxon>
        <taxon>Bacillati</taxon>
        <taxon>Actinomycetota</taxon>
        <taxon>Actinomycetes</taxon>
        <taxon>Frankiales</taxon>
        <taxon>Frankiaceae</taxon>
        <taxon>Frankia</taxon>
    </lineage>
</organism>
<dbReference type="EMBL" id="FZMO01000032">
    <property type="protein sequence ID" value="SNQ46123.1"/>
    <property type="molecule type" value="Genomic_DNA"/>
</dbReference>
<evidence type="ECO:0000256" key="1">
    <source>
        <dbReference type="ARBA" id="ARBA00001933"/>
    </source>
</evidence>
<dbReference type="InterPro" id="IPR015422">
    <property type="entry name" value="PyrdxlP-dep_Trfase_small"/>
</dbReference>
<name>A0A2I2KKD7_9ACTN</name>
<dbReference type="EC" id="4.4.1.1" evidence="6"/>
<dbReference type="PIRSF" id="PIRSF001434">
    <property type="entry name" value="CGS"/>
    <property type="match status" value="1"/>
</dbReference>
<dbReference type="SUPFAM" id="SSF53383">
    <property type="entry name" value="PLP-dependent transferases"/>
    <property type="match status" value="1"/>
</dbReference>
<comment type="cofactor">
    <cofactor evidence="1 5">
        <name>pyridoxal 5'-phosphate</name>
        <dbReference type="ChEBI" id="CHEBI:597326"/>
    </cofactor>
</comment>
<comment type="similarity">
    <text evidence="2 5">Belongs to the trans-sulfuration enzymes family.</text>
</comment>
<dbReference type="NCBIfam" id="NF005871">
    <property type="entry name" value="PRK07811.1"/>
    <property type="match status" value="1"/>
</dbReference>
<sequence length="397" mass="41101">MTVMDDELLAAGFETIAIHAGLEPDPLTGAVVPPLYLSSTFVQDGVGNLRAGDFEYGRSGNPTRAALETNLAALEGGRAGLAFSAGMAATDTLLRAVCRPGDHVVIPADAYGGTYRLIARVLGDWGVEHTSVDLTDPEATRAAIRPGVTRLVWCETPTNPMLTIADITMLAGLAHDAGALLAVDNTFASPYLQQPLSLGADAVVHSTTKYLGGHSDVVGGAVVVNDATLAEKLRFLQNAAGAVPGPFDCWLVLRGIRTLAVRMDRHCANARHIATALATHPAVGSVRYPGMPGHPGYGVAVKQMRDFGGMVSFTVRGGERAAIDLCGRTRLFTLAESLGGVESLIEHPASMTHASVADSPLAVPADLVRLSVGIESADDLAADLRAALDGVAAGGNG</sequence>
<evidence type="ECO:0000313" key="7">
    <source>
        <dbReference type="Proteomes" id="UP000234331"/>
    </source>
</evidence>
<proteinExistence type="inferred from homology"/>
<keyword evidence="7" id="KW-1185">Reference proteome</keyword>
<dbReference type="GO" id="GO:0019346">
    <property type="term" value="P:transsulfuration"/>
    <property type="evidence" value="ECO:0007669"/>
    <property type="project" value="InterPro"/>
</dbReference>
<evidence type="ECO:0000313" key="6">
    <source>
        <dbReference type="EMBL" id="SNQ46123.1"/>
    </source>
</evidence>
<accession>A0A2I2KKD7</accession>
<dbReference type="GO" id="GO:0019343">
    <property type="term" value="P:cysteine biosynthetic process via cystathionine"/>
    <property type="evidence" value="ECO:0007669"/>
    <property type="project" value="TreeGrafter"/>
</dbReference>
<dbReference type="InterPro" id="IPR015421">
    <property type="entry name" value="PyrdxlP-dep_Trfase_major"/>
</dbReference>
<dbReference type="GO" id="GO:0030170">
    <property type="term" value="F:pyridoxal phosphate binding"/>
    <property type="evidence" value="ECO:0007669"/>
    <property type="project" value="InterPro"/>
</dbReference>
<dbReference type="InterPro" id="IPR000277">
    <property type="entry name" value="Cys/Met-Metab_PyrdxlP-dep_enz"/>
</dbReference>
<reference evidence="6 7" key="1">
    <citation type="submission" date="2017-06" db="EMBL/GenBank/DDBJ databases">
        <authorList>
            <person name="Kim H.J."/>
            <person name="Triplett B.A."/>
        </authorList>
    </citation>
    <scope>NUCLEOTIDE SEQUENCE [LARGE SCALE GENOMIC DNA]</scope>
    <source>
        <strain evidence="6">FRACA_ARgP5</strain>
    </source>
</reference>
<keyword evidence="6" id="KW-0456">Lyase</keyword>
<dbReference type="GO" id="GO:0004123">
    <property type="term" value="F:cystathionine gamma-lyase activity"/>
    <property type="evidence" value="ECO:0007669"/>
    <property type="project" value="TreeGrafter"/>
</dbReference>
<dbReference type="PANTHER" id="PTHR11808:SF15">
    <property type="entry name" value="CYSTATHIONINE GAMMA-LYASE"/>
    <property type="match status" value="1"/>
</dbReference>
<dbReference type="Pfam" id="PF01053">
    <property type="entry name" value="Cys_Met_Meta_PP"/>
    <property type="match status" value="1"/>
</dbReference>
<protein>
    <submittedName>
        <fullName evidence="6">Cystathionine gamma-lyase and homocysteine gamma-lyase for reverse transsulfuration pathway</fullName>
        <ecNumber evidence="6">4.4.1.1</ecNumber>
        <ecNumber evidence="6">4.4.1.2</ecNumber>
    </submittedName>
</protein>
<dbReference type="InterPro" id="IPR015424">
    <property type="entry name" value="PyrdxlP-dep_Trfase"/>
</dbReference>